<keyword evidence="1" id="KW-0966">Cell projection</keyword>
<name>A0ACD1AC92_9FIRM</name>
<dbReference type="EMBL" id="CP042469">
    <property type="protein sequence ID" value="QOX63951.1"/>
    <property type="molecule type" value="Genomic_DNA"/>
</dbReference>
<proteinExistence type="predicted"/>
<keyword evidence="1" id="KW-0969">Cilium</keyword>
<protein>
    <submittedName>
        <fullName evidence="1">Flagellar hook-basal body complex protein</fullName>
    </submittedName>
</protein>
<sequence>MLGSMYSAVSGLSAHQTKMNVIGNNIANVNTYGFKASRVTFSDVFYQTINGASAPTTNGGGTNPTQLGYGAKVSSIDVINTRAGSATTDRALDVYINGDGYLPVKTGDGVVKYTRVGVLSFDLAGNLVDRNGNQVLGFRLDETTKNAQLNSDGTSNVQNLVGIKVDPSELDKYTGIAIGQNGEVTAIKEGDPTLTLGSGTSWVKTSSLNSSSLYKGSVTISSATPSANVKLMQGKYTDGTAFTGTISFPAGADIQGPVTIGYDGTDVVLSYKDKSGASKTITGTEGTPGDGDYTFSVPDISGGTATVAVEVDATGADGVKLPATGTLTLGTVVPDSVAVTLTTTNKAGTPVTINGTVTLNGDTATLTAGDITLELDSAAFGSLDFDDLKDTVLGTAGPGAGKPEKIAHIAAVKFTNPDGLSQDGESYYVETTNSGEAVATTPGSGGTGNFLAGSLEMSNVDLSREFTEMIITQRGFQANTRMITVSDEMLSELVNMKR</sequence>
<evidence type="ECO:0000313" key="2">
    <source>
        <dbReference type="Proteomes" id="UP000594014"/>
    </source>
</evidence>
<gene>
    <name evidence="1" type="ORF">FRZ06_11710</name>
</gene>
<accession>A0ACD1AC92</accession>
<evidence type="ECO:0000313" key="1">
    <source>
        <dbReference type="EMBL" id="QOX63951.1"/>
    </source>
</evidence>
<organism evidence="1 2">
    <name type="scientific">Anoxybacterium hadale</name>
    <dbReference type="NCBI Taxonomy" id="3408580"/>
    <lineage>
        <taxon>Bacteria</taxon>
        <taxon>Bacillati</taxon>
        <taxon>Bacillota</taxon>
        <taxon>Clostridia</taxon>
        <taxon>Peptostreptococcales</taxon>
        <taxon>Anaerovoracaceae</taxon>
        <taxon>Anoxybacterium</taxon>
    </lineage>
</organism>
<reference evidence="1" key="1">
    <citation type="submission" date="2019-08" db="EMBL/GenBank/DDBJ databases">
        <title>Genome sequence of Clostridiales bacterium MT110.</title>
        <authorList>
            <person name="Cao J."/>
        </authorList>
    </citation>
    <scope>NUCLEOTIDE SEQUENCE</scope>
    <source>
        <strain evidence="1">MT110</strain>
    </source>
</reference>
<dbReference type="Proteomes" id="UP000594014">
    <property type="component" value="Chromosome"/>
</dbReference>
<keyword evidence="2" id="KW-1185">Reference proteome</keyword>
<keyword evidence="1" id="KW-0282">Flagellum</keyword>